<dbReference type="Proteomes" id="UP000251666">
    <property type="component" value="Chromosome"/>
</dbReference>
<dbReference type="AlphaFoldDB" id="A0A2Z4ZUN2"/>
<dbReference type="KEGG" id="pthv:CE140_19135"/>
<name>A0A2Z4ZUN2_9PSED</name>
<proteinExistence type="predicted"/>
<sequence length="64" mass="7131">MRHRQVPLYKPARQISLQADNLWRGSLLPLGCAAAPFVSAAHSSGSKLPRHRCIVYQNYSTTPL</sequence>
<organism evidence="1 2">
    <name type="scientific">Pseudomonas thivervalensis</name>
    <dbReference type="NCBI Taxonomy" id="86265"/>
    <lineage>
        <taxon>Bacteria</taxon>
        <taxon>Pseudomonadati</taxon>
        <taxon>Pseudomonadota</taxon>
        <taxon>Gammaproteobacteria</taxon>
        <taxon>Pseudomonadales</taxon>
        <taxon>Pseudomonadaceae</taxon>
        <taxon>Pseudomonas</taxon>
    </lineage>
</organism>
<accession>A0A2Z4ZUN2</accession>
<evidence type="ECO:0000313" key="1">
    <source>
        <dbReference type="EMBL" id="AXA62208.1"/>
    </source>
</evidence>
<gene>
    <name evidence="1" type="ORF">CEQ51_19690</name>
</gene>
<evidence type="ECO:0000313" key="2">
    <source>
        <dbReference type="Proteomes" id="UP000251666"/>
    </source>
</evidence>
<keyword evidence="2" id="KW-1185">Reference proteome</keyword>
<reference evidence="2" key="1">
    <citation type="journal article" date="2021" name="Front. Microbiol.">
        <title>Genomic Analysis of the 1-Aminocyclopropane-1-Carboxylate Deaminase-Producing Pseudomonas thivervalensis SC5 Reveals Its Multifaceted Roles in Soil and in Beneficial Interactions With Plants.</title>
        <authorList>
            <person name="Nascimento F.X."/>
            <person name="Uron P."/>
            <person name="Glick B.R."/>
            <person name="Giachini A."/>
            <person name="Rossi M.J."/>
        </authorList>
    </citation>
    <scope>NUCLEOTIDE SEQUENCE [LARGE SCALE GENOMIC DNA]</scope>
    <source>
        <strain evidence="2">PLM3</strain>
    </source>
</reference>
<dbReference type="EMBL" id="CP022202">
    <property type="protein sequence ID" value="AXA62208.1"/>
    <property type="molecule type" value="Genomic_DNA"/>
</dbReference>
<protein>
    <submittedName>
        <fullName evidence="1">Uncharacterized protein</fullName>
    </submittedName>
</protein>